<name>A0A073ICG0_9SPIT</name>
<dbReference type="AlphaFoldDB" id="A0A073ICG0"/>
<keyword evidence="2" id="KW-1185">Reference proteome</keyword>
<evidence type="ECO:0000313" key="2">
    <source>
        <dbReference type="Proteomes" id="UP000053232"/>
    </source>
</evidence>
<sequence>MKLRMGIFVKHGKTFFKQQFRVGLPIKLKSDVRNDYMWENLKMTMFNLIGSQFKIVVQDNPWKGQQALPYEYLSIKSL</sequence>
<proteinExistence type="predicted"/>
<reference evidence="2" key="1">
    <citation type="journal article" date="2014" name="Cell">
        <title>The Architecture of a Scrambled Genome Reveals Massive Levels of Genomic Rearrangement during Development.</title>
        <authorList>
            <person name="Chen X."/>
            <person name="Bracht J.R."/>
            <person name="Goldman A.D."/>
            <person name="Dolzhenko E."/>
            <person name="Clay D.M."/>
            <person name="Swart E.C."/>
            <person name="Perlman D.H."/>
            <person name="Doak T.G."/>
            <person name="Stuart A."/>
            <person name="Amemiya C.T."/>
            <person name="Sebra R.P."/>
            <person name="Landweber L.F."/>
        </authorList>
    </citation>
    <scope>NUCLEOTIDE SEQUENCE [LARGE SCALE GENOMIC DNA]</scope>
    <source>
        <strain evidence="2">JRB310</strain>
    </source>
</reference>
<evidence type="ECO:0000313" key="1">
    <source>
        <dbReference type="EMBL" id="KEJ83067.1"/>
    </source>
</evidence>
<comment type="caution">
    <text evidence="1">The sequence shown here is derived from an EMBL/GenBank/DDBJ whole genome shotgun (WGS) entry which is preliminary data.</text>
</comment>
<protein>
    <submittedName>
        <fullName evidence="1">Uncharacterized protein</fullName>
    </submittedName>
</protein>
<dbReference type="Proteomes" id="UP000053232">
    <property type="component" value="Unassembled WGS sequence"/>
</dbReference>
<organism evidence="1 2">
    <name type="scientific">Oxytricha trifallax</name>
    <dbReference type="NCBI Taxonomy" id="1172189"/>
    <lineage>
        <taxon>Eukaryota</taxon>
        <taxon>Sar</taxon>
        <taxon>Alveolata</taxon>
        <taxon>Ciliophora</taxon>
        <taxon>Intramacronucleata</taxon>
        <taxon>Spirotrichea</taxon>
        <taxon>Stichotrichia</taxon>
        <taxon>Sporadotrichida</taxon>
        <taxon>Oxytrichidae</taxon>
        <taxon>Oxytrichinae</taxon>
        <taxon>Oxytricha</taxon>
    </lineage>
</organism>
<accession>A0A073ICG0</accession>
<gene>
    <name evidence="1" type="ORF">OXYTRIMIC_028</name>
</gene>
<dbReference type="EMBL" id="ARYC01000735">
    <property type="protein sequence ID" value="KEJ83067.1"/>
    <property type="molecule type" value="Genomic_DNA"/>
</dbReference>